<dbReference type="AlphaFoldDB" id="A0A517LBL7"/>
<sequence length="661" mass="73818">MKGAKPGEKVFSQRHEADTIELFFDLFFVANLATFTAYHSILDLGSLAAYIGFFAVIWSTWFQITLHDVRFSLDSVYERICKVIQMSVFVGFALIGSKFQPDSKKASDNTNFRLLCYSLAVSRFLFGIQYTVVWIFCARRKFKHLLLPVGLCLFSFFAAGGIFVAMSTAFTEKVAMTSRAIFAIWWVVMFFEGIIIITISCKWRMLSFKATHLVERMGLLTLIVIGEGAIGVTKTVAKVLGKGITFEGAALICSIVLLLFFLWMLYFDNQPKTRYGTIRQQIWSVLHFPFHLAIVGAVEGAQQMVLARYTLSNASKFAAKCMDYCLVKNYDGTQLTDALATAVDYFQFQDKPEVLKQYDVIMKRVYQYGNTTGFCSPETLADQKAKQGFYTISELVMEVTGGLFQANGAKLPKKGANSDPSVSVEHAFLTVYEYYWASWIMLLTCSIIFLYLVHKDKKTDLFDWLANLTRFAGLVICTGLFAVAFKTHNGVPGTVSATVRTVLGGPYAVPIAVAILFVILSFDQLARIYCNWSLARRGLLPPEESEHGHGHDEHDHEHDSGHTEVLGHHHHDQSVDDLEMKAGLIVSAREMHSQQDSRPASMVSTAYDPHNSGGPPGFYDPIMSPPMPSYNDPVTSPPATTGYFPRTTGTHGYAPLARDQV</sequence>
<keyword evidence="2" id="KW-1133">Transmembrane helix</keyword>
<dbReference type="STRING" id="50376.A0A517LBL7"/>
<feature type="transmembrane region" description="Helical" evidence="2">
    <location>
        <begin position="47"/>
        <end position="64"/>
    </location>
</feature>
<feature type="compositionally biased region" description="Basic and acidic residues" evidence="1">
    <location>
        <begin position="544"/>
        <end position="571"/>
    </location>
</feature>
<evidence type="ECO:0000313" key="3">
    <source>
        <dbReference type="EMBL" id="QDS73031.1"/>
    </source>
</evidence>
<keyword evidence="2" id="KW-0812">Transmembrane</keyword>
<feature type="region of interest" description="Disordered" evidence="1">
    <location>
        <begin position="628"/>
        <end position="651"/>
    </location>
</feature>
<keyword evidence="4" id="KW-1185">Reference proteome</keyword>
<feature type="transmembrane region" description="Helical" evidence="2">
    <location>
        <begin position="288"/>
        <end position="307"/>
    </location>
</feature>
<feature type="transmembrane region" description="Helical" evidence="2">
    <location>
        <begin position="465"/>
        <end position="485"/>
    </location>
</feature>
<feature type="transmembrane region" description="Helical" evidence="2">
    <location>
        <begin position="20"/>
        <end position="41"/>
    </location>
</feature>
<organism evidence="3 4">
    <name type="scientific">Venturia effusa</name>
    <dbReference type="NCBI Taxonomy" id="50376"/>
    <lineage>
        <taxon>Eukaryota</taxon>
        <taxon>Fungi</taxon>
        <taxon>Dikarya</taxon>
        <taxon>Ascomycota</taxon>
        <taxon>Pezizomycotina</taxon>
        <taxon>Dothideomycetes</taxon>
        <taxon>Pleosporomycetidae</taxon>
        <taxon>Venturiales</taxon>
        <taxon>Venturiaceae</taxon>
        <taxon>Venturia</taxon>
    </lineage>
</organism>
<evidence type="ECO:0000256" key="1">
    <source>
        <dbReference type="SAM" id="MobiDB-lite"/>
    </source>
</evidence>
<dbReference type="PANTHER" id="PTHR42101:SF1">
    <property type="entry name" value="LOW TEMPERATURE REQUIREMENT A"/>
    <property type="match status" value="1"/>
</dbReference>
<reference evidence="3 4" key="1">
    <citation type="submission" date="2019-07" db="EMBL/GenBank/DDBJ databases">
        <title>Finished genome of Venturia effusa.</title>
        <authorList>
            <person name="Young C.A."/>
            <person name="Cox M.P."/>
            <person name="Ganley A.R.D."/>
            <person name="David W.J."/>
        </authorList>
    </citation>
    <scope>NUCLEOTIDE SEQUENCE [LARGE SCALE GENOMIC DNA]</scope>
    <source>
        <strain evidence="4">albino</strain>
    </source>
</reference>
<dbReference type="Proteomes" id="UP000316270">
    <property type="component" value="Chromosome 8"/>
</dbReference>
<dbReference type="OrthoDB" id="3177213at2759"/>
<proteinExistence type="predicted"/>
<dbReference type="PANTHER" id="PTHR42101">
    <property type="entry name" value="CHROMOSOME 16, WHOLE GENOME SHOTGUN SEQUENCE"/>
    <property type="match status" value="1"/>
</dbReference>
<feature type="transmembrane region" description="Helical" evidence="2">
    <location>
        <begin position="145"/>
        <end position="170"/>
    </location>
</feature>
<feature type="transmembrane region" description="Helical" evidence="2">
    <location>
        <begin position="434"/>
        <end position="453"/>
    </location>
</feature>
<gene>
    <name evidence="3" type="ORF">FKW77_009291</name>
</gene>
<feature type="transmembrane region" description="Helical" evidence="2">
    <location>
        <begin position="505"/>
        <end position="526"/>
    </location>
</feature>
<feature type="transmembrane region" description="Helical" evidence="2">
    <location>
        <begin position="244"/>
        <end position="267"/>
    </location>
</feature>
<feature type="transmembrane region" description="Helical" evidence="2">
    <location>
        <begin position="117"/>
        <end position="138"/>
    </location>
</feature>
<accession>A0A517LBL7</accession>
<evidence type="ECO:0000313" key="4">
    <source>
        <dbReference type="Proteomes" id="UP000316270"/>
    </source>
</evidence>
<dbReference type="InterPro" id="IPR010640">
    <property type="entry name" value="Low_temperature_requirement_A"/>
</dbReference>
<protein>
    <submittedName>
        <fullName evidence="3">Uncharacterized protein</fullName>
    </submittedName>
</protein>
<dbReference type="EMBL" id="CP042192">
    <property type="protein sequence ID" value="QDS73031.1"/>
    <property type="molecule type" value="Genomic_DNA"/>
</dbReference>
<feature type="region of interest" description="Disordered" evidence="1">
    <location>
        <begin position="543"/>
        <end position="571"/>
    </location>
</feature>
<keyword evidence="2" id="KW-0472">Membrane</keyword>
<feature type="transmembrane region" description="Helical" evidence="2">
    <location>
        <begin position="213"/>
        <end position="232"/>
    </location>
</feature>
<feature type="transmembrane region" description="Helical" evidence="2">
    <location>
        <begin position="182"/>
        <end position="201"/>
    </location>
</feature>
<dbReference type="Pfam" id="PF06772">
    <property type="entry name" value="LtrA"/>
    <property type="match status" value="1"/>
</dbReference>
<name>A0A517LBL7_9PEZI</name>
<evidence type="ECO:0000256" key="2">
    <source>
        <dbReference type="SAM" id="Phobius"/>
    </source>
</evidence>